<feature type="signal peptide" evidence="2">
    <location>
        <begin position="1"/>
        <end position="22"/>
    </location>
</feature>
<feature type="region of interest" description="Disordered" evidence="1">
    <location>
        <begin position="20"/>
        <end position="78"/>
    </location>
</feature>
<dbReference type="Proteomes" id="UP001221597">
    <property type="component" value="Chromosome"/>
</dbReference>
<dbReference type="EMBL" id="CP121671">
    <property type="protein sequence ID" value="WFT76596.1"/>
    <property type="molecule type" value="Genomic_DNA"/>
</dbReference>
<dbReference type="PROSITE" id="PS51257">
    <property type="entry name" value="PROKAR_LIPOPROTEIN"/>
    <property type="match status" value="1"/>
</dbReference>
<dbReference type="SUPFAM" id="SSF88713">
    <property type="entry name" value="Glycoside hydrolase/deacetylase"/>
    <property type="match status" value="1"/>
</dbReference>
<gene>
    <name evidence="4" type="ORF">P9989_09635</name>
</gene>
<dbReference type="InterPro" id="IPR011330">
    <property type="entry name" value="Glyco_hydro/deAcase_b/a-brl"/>
</dbReference>
<evidence type="ECO:0000256" key="2">
    <source>
        <dbReference type="SAM" id="SignalP"/>
    </source>
</evidence>
<feature type="compositionally biased region" description="Acidic residues" evidence="1">
    <location>
        <begin position="65"/>
        <end position="75"/>
    </location>
</feature>
<dbReference type="PROSITE" id="PS51677">
    <property type="entry name" value="NODB"/>
    <property type="match status" value="1"/>
</dbReference>
<dbReference type="Gene3D" id="3.20.20.370">
    <property type="entry name" value="Glycoside hydrolase/deacetylase"/>
    <property type="match status" value="1"/>
</dbReference>
<dbReference type="PANTHER" id="PTHR10587">
    <property type="entry name" value="GLYCOSYL TRANSFERASE-RELATED"/>
    <property type="match status" value="1"/>
</dbReference>
<protein>
    <submittedName>
        <fullName evidence="4">Polysaccharide deacetylase family protein</fullName>
        <ecNumber evidence="4">3.-.-.-</ecNumber>
    </submittedName>
</protein>
<dbReference type="Pfam" id="PF01522">
    <property type="entry name" value="Polysacc_deac_1"/>
    <property type="match status" value="1"/>
</dbReference>
<feature type="domain" description="NodB homology" evidence="3">
    <location>
        <begin position="102"/>
        <end position="282"/>
    </location>
</feature>
<sequence length="290" mass="32622">MKQTLGLLLLALVLTACTGGQAEETQESKQPETSETGEKTAEQDREDKKAEQENAGELKDKEESQENADAAEDESVVANAVEPEYEITETWSFKPINDANEQVALLTFDDAPDEHALEIAETLKELEAPAIFFVNGHFLDTREEKKVLKQIHELGFAIGNHTATHTSLATISKEQQKQEIVGLNDKVEEIIGERPQFFRAPHGQNTEYSKQLAAEEGMLVMNWTYGYDWNTEYQNAQRLADIMVNTELLYNGANLLMHDREWTAKAVPEIVEGLREKGYELLDPSLIKTP</sequence>
<dbReference type="RefSeq" id="WP_283078545.1">
    <property type="nucleotide sequence ID" value="NZ_CP121671.1"/>
</dbReference>
<organism evidence="4 5">
    <name type="scientific">Halobacillus naozhouensis</name>
    <dbReference type="NCBI Taxonomy" id="554880"/>
    <lineage>
        <taxon>Bacteria</taxon>
        <taxon>Bacillati</taxon>
        <taxon>Bacillota</taxon>
        <taxon>Bacilli</taxon>
        <taxon>Bacillales</taxon>
        <taxon>Bacillaceae</taxon>
        <taxon>Halobacillus</taxon>
    </lineage>
</organism>
<keyword evidence="4" id="KW-0378">Hydrolase</keyword>
<proteinExistence type="predicted"/>
<evidence type="ECO:0000313" key="5">
    <source>
        <dbReference type="Proteomes" id="UP001221597"/>
    </source>
</evidence>
<keyword evidence="2" id="KW-0732">Signal</keyword>
<keyword evidence="5" id="KW-1185">Reference proteome</keyword>
<dbReference type="GO" id="GO:0016787">
    <property type="term" value="F:hydrolase activity"/>
    <property type="evidence" value="ECO:0007669"/>
    <property type="project" value="UniProtKB-KW"/>
</dbReference>
<evidence type="ECO:0000313" key="4">
    <source>
        <dbReference type="EMBL" id="WFT76596.1"/>
    </source>
</evidence>
<evidence type="ECO:0000259" key="3">
    <source>
        <dbReference type="PROSITE" id="PS51677"/>
    </source>
</evidence>
<evidence type="ECO:0000256" key="1">
    <source>
        <dbReference type="SAM" id="MobiDB-lite"/>
    </source>
</evidence>
<feature type="compositionally biased region" description="Basic and acidic residues" evidence="1">
    <location>
        <begin position="26"/>
        <end position="64"/>
    </location>
</feature>
<feature type="chain" id="PRO_5047037971" evidence="2">
    <location>
        <begin position="23"/>
        <end position="290"/>
    </location>
</feature>
<accession>A0ABY8J6T0</accession>
<name>A0ABY8J6T0_9BACI</name>
<reference evidence="4 5" key="1">
    <citation type="submission" date="2023-04" db="EMBL/GenBank/DDBJ databases">
        <title>Genome sequence of Halobacillus naozhouensis KACC 21980.</title>
        <authorList>
            <person name="Kim S."/>
            <person name="Heo J."/>
            <person name="Kwon S.-W."/>
        </authorList>
    </citation>
    <scope>NUCLEOTIDE SEQUENCE [LARGE SCALE GENOMIC DNA]</scope>
    <source>
        <strain evidence="4 5">KCTC 13234</strain>
    </source>
</reference>
<dbReference type="InterPro" id="IPR002509">
    <property type="entry name" value="NODB_dom"/>
</dbReference>
<dbReference type="CDD" id="cd10917">
    <property type="entry name" value="CE4_NodB_like_6s_7s"/>
    <property type="match status" value="1"/>
</dbReference>
<dbReference type="InterPro" id="IPR050248">
    <property type="entry name" value="Polysacc_deacetylase_ArnD"/>
</dbReference>
<dbReference type="EC" id="3.-.-.-" evidence="4"/>